<protein>
    <submittedName>
        <fullName evidence="2">Transglutaminase-like putative cysteine protease</fullName>
    </submittedName>
</protein>
<dbReference type="EMBL" id="VFOK01000001">
    <property type="protein sequence ID" value="TQL34209.1"/>
    <property type="molecule type" value="Genomic_DNA"/>
</dbReference>
<gene>
    <name evidence="2" type="ORF">FB554_2369</name>
</gene>
<sequence>MSTRRLQLGCTFRYSATNPTAAIFQVKAAGSPRITVSEESFAWDGEAPLHHYADLFDNPCTRTTLPTGVSTLTYSAVAQVPDELDEIDENAEEVPPALLPDDVLVYTLASRFCQPDILGQQAWRRFGGMKPGWGRVQAVVDFVHQHLAYTTGSTNATATSVDTFATGLGVCRDFAHLSITMLRALNIPARYVHGYLPVLDGAPQPPVMDFHAWTQVWLDGRWWDVDARWNRRFKGRTVIGQGRDAADVAMVTTYGAPWLQLMTVTCHELPDDAGQAN</sequence>
<dbReference type="InterPro" id="IPR002931">
    <property type="entry name" value="Transglutaminase-like"/>
</dbReference>
<proteinExistence type="predicted"/>
<feature type="domain" description="Transglutaminase-like" evidence="1">
    <location>
        <begin position="163"/>
        <end position="229"/>
    </location>
</feature>
<evidence type="ECO:0000313" key="2">
    <source>
        <dbReference type="EMBL" id="TQL34209.1"/>
    </source>
</evidence>
<dbReference type="SMART" id="SM00460">
    <property type="entry name" value="TGc"/>
    <property type="match status" value="1"/>
</dbReference>
<dbReference type="AlphaFoldDB" id="A0A542XEF6"/>
<reference evidence="2 3" key="1">
    <citation type="submission" date="2019-06" db="EMBL/GenBank/DDBJ databases">
        <title>Sequencing the genomes of 1000 actinobacteria strains.</title>
        <authorList>
            <person name="Klenk H.-P."/>
        </authorList>
    </citation>
    <scope>NUCLEOTIDE SEQUENCE [LARGE SCALE GENOMIC DNA]</scope>
    <source>
        <strain evidence="2 3">DSM 24617</strain>
    </source>
</reference>
<dbReference type="RefSeq" id="WP_142006310.1">
    <property type="nucleotide sequence ID" value="NZ_CAJTBP010000001.1"/>
</dbReference>
<dbReference type="OrthoDB" id="5438043at2"/>
<dbReference type="PANTHER" id="PTHR33490">
    <property type="entry name" value="BLR5614 PROTEIN-RELATED"/>
    <property type="match status" value="1"/>
</dbReference>
<organism evidence="2 3">
    <name type="scientific">Barrientosiimonas humi</name>
    <dbReference type="NCBI Taxonomy" id="999931"/>
    <lineage>
        <taxon>Bacteria</taxon>
        <taxon>Bacillati</taxon>
        <taxon>Actinomycetota</taxon>
        <taxon>Actinomycetes</taxon>
        <taxon>Micrococcales</taxon>
        <taxon>Dermacoccaceae</taxon>
        <taxon>Barrientosiimonas</taxon>
    </lineage>
</organism>
<name>A0A542XEF6_9MICO</name>
<keyword evidence="2" id="KW-0645">Protease</keyword>
<comment type="caution">
    <text evidence="2">The sequence shown here is derived from an EMBL/GenBank/DDBJ whole genome shotgun (WGS) entry which is preliminary data.</text>
</comment>
<keyword evidence="2" id="KW-0378">Hydrolase</keyword>
<dbReference type="GO" id="GO:0006508">
    <property type="term" value="P:proteolysis"/>
    <property type="evidence" value="ECO:0007669"/>
    <property type="project" value="UniProtKB-KW"/>
</dbReference>
<keyword evidence="3" id="KW-1185">Reference proteome</keyword>
<evidence type="ECO:0000259" key="1">
    <source>
        <dbReference type="SMART" id="SM00460"/>
    </source>
</evidence>
<dbReference type="SUPFAM" id="SSF54001">
    <property type="entry name" value="Cysteine proteinases"/>
    <property type="match status" value="1"/>
</dbReference>
<evidence type="ECO:0000313" key="3">
    <source>
        <dbReference type="Proteomes" id="UP000318336"/>
    </source>
</evidence>
<dbReference type="GO" id="GO:0008233">
    <property type="term" value="F:peptidase activity"/>
    <property type="evidence" value="ECO:0007669"/>
    <property type="project" value="UniProtKB-KW"/>
</dbReference>
<dbReference type="Proteomes" id="UP000318336">
    <property type="component" value="Unassembled WGS sequence"/>
</dbReference>
<dbReference type="InterPro" id="IPR038765">
    <property type="entry name" value="Papain-like_cys_pep_sf"/>
</dbReference>
<dbReference type="Gene3D" id="2.60.40.2250">
    <property type="match status" value="1"/>
</dbReference>
<dbReference type="PANTHER" id="PTHR33490:SF12">
    <property type="entry name" value="BLL5557 PROTEIN"/>
    <property type="match status" value="1"/>
</dbReference>
<dbReference type="Gene3D" id="3.10.620.30">
    <property type="match status" value="1"/>
</dbReference>
<dbReference type="Pfam" id="PF01841">
    <property type="entry name" value="Transglut_core"/>
    <property type="match status" value="1"/>
</dbReference>
<accession>A0A542XEF6</accession>